<feature type="domain" description="Penicillin-binding protein dimerisation" evidence="13">
    <location>
        <begin position="60"/>
        <end position="334"/>
    </location>
</feature>
<evidence type="ECO:0000256" key="4">
    <source>
        <dbReference type="ARBA" id="ARBA00022475"/>
    </source>
</evidence>
<dbReference type="InterPro" id="IPR036138">
    <property type="entry name" value="PBP_dimer_sf"/>
</dbReference>
<dbReference type="InterPro" id="IPR001460">
    <property type="entry name" value="PCN-bd_Tpept"/>
</dbReference>
<evidence type="ECO:0000256" key="11">
    <source>
        <dbReference type="SAM" id="Phobius"/>
    </source>
</evidence>
<keyword evidence="5 11" id="KW-0812">Transmembrane</keyword>
<evidence type="ECO:0000256" key="6">
    <source>
        <dbReference type="ARBA" id="ARBA00022960"/>
    </source>
</evidence>
<dbReference type="GO" id="GO:0008658">
    <property type="term" value="F:penicillin binding"/>
    <property type="evidence" value="ECO:0007669"/>
    <property type="project" value="InterPro"/>
</dbReference>
<evidence type="ECO:0000256" key="2">
    <source>
        <dbReference type="ARBA" id="ARBA00004236"/>
    </source>
</evidence>
<keyword evidence="9 11" id="KW-0472">Membrane</keyword>
<dbReference type="Gene3D" id="3.90.1310.10">
    <property type="entry name" value="Penicillin-binding protein 2a (Domain 2)"/>
    <property type="match status" value="1"/>
</dbReference>
<comment type="similarity">
    <text evidence="3">Belongs to the transpeptidase family.</text>
</comment>
<evidence type="ECO:0000256" key="7">
    <source>
        <dbReference type="ARBA" id="ARBA00022984"/>
    </source>
</evidence>
<dbReference type="OrthoDB" id="9757901at2"/>
<dbReference type="GO" id="GO:0071555">
    <property type="term" value="P:cell wall organization"/>
    <property type="evidence" value="ECO:0007669"/>
    <property type="project" value="UniProtKB-KW"/>
</dbReference>
<keyword evidence="6" id="KW-0133">Cell shape</keyword>
<protein>
    <submittedName>
        <fullName evidence="14">Penicillin-binding protein 2</fullName>
    </submittedName>
</protein>
<keyword evidence="7" id="KW-0573">Peptidoglycan synthesis</keyword>
<keyword evidence="10" id="KW-0961">Cell wall biogenesis/degradation</keyword>
<evidence type="ECO:0000259" key="12">
    <source>
        <dbReference type="Pfam" id="PF00905"/>
    </source>
</evidence>
<dbReference type="InterPro" id="IPR050515">
    <property type="entry name" value="Beta-lactam/transpept"/>
</dbReference>
<dbReference type="STRING" id="1122155.SAMN02745158_02816"/>
<dbReference type="SUPFAM" id="SSF56601">
    <property type="entry name" value="beta-lactamase/transpeptidase-like"/>
    <property type="match status" value="1"/>
</dbReference>
<dbReference type="Gene3D" id="3.40.710.10">
    <property type="entry name" value="DD-peptidase/beta-lactamase superfamily"/>
    <property type="match status" value="1"/>
</dbReference>
<keyword evidence="15" id="KW-1185">Reference proteome</keyword>
<evidence type="ECO:0000256" key="8">
    <source>
        <dbReference type="ARBA" id="ARBA00022989"/>
    </source>
</evidence>
<dbReference type="GO" id="GO:0071972">
    <property type="term" value="F:peptidoglycan L,D-transpeptidase activity"/>
    <property type="evidence" value="ECO:0007669"/>
    <property type="project" value="TreeGrafter"/>
</dbReference>
<dbReference type="InterPro" id="IPR012338">
    <property type="entry name" value="Beta-lactam/transpept-like"/>
</dbReference>
<dbReference type="RefSeq" id="WP_072852822.1">
    <property type="nucleotide sequence ID" value="NZ_FQVI01000015.1"/>
</dbReference>
<accession>A0A1M4ZKR1</accession>
<evidence type="ECO:0000256" key="9">
    <source>
        <dbReference type="ARBA" id="ARBA00023136"/>
    </source>
</evidence>
<keyword evidence="8 11" id="KW-1133">Transmembrane helix</keyword>
<dbReference type="SUPFAM" id="SSF56519">
    <property type="entry name" value="Penicillin binding protein dimerisation domain"/>
    <property type="match status" value="1"/>
</dbReference>
<dbReference type="Gene3D" id="1.10.10.1230">
    <property type="entry name" value="Penicillin-binding protein, N-terminal non-catalytic domain, head sub-domain"/>
    <property type="match status" value="1"/>
</dbReference>
<dbReference type="GO" id="GO:0005886">
    <property type="term" value="C:plasma membrane"/>
    <property type="evidence" value="ECO:0007669"/>
    <property type="project" value="UniProtKB-SubCell"/>
</dbReference>
<comment type="subcellular location">
    <subcellularLocation>
        <location evidence="2">Cell membrane</location>
    </subcellularLocation>
    <subcellularLocation>
        <location evidence="1">Membrane</location>
        <topology evidence="1">Single-pass membrane protein</topology>
    </subcellularLocation>
</comment>
<evidence type="ECO:0000313" key="15">
    <source>
        <dbReference type="Proteomes" id="UP000184245"/>
    </source>
</evidence>
<evidence type="ECO:0000256" key="3">
    <source>
        <dbReference type="ARBA" id="ARBA00007171"/>
    </source>
</evidence>
<evidence type="ECO:0000256" key="5">
    <source>
        <dbReference type="ARBA" id="ARBA00022692"/>
    </source>
</evidence>
<proteinExistence type="inferred from homology"/>
<dbReference type="PANTHER" id="PTHR30627">
    <property type="entry name" value="PEPTIDOGLYCAN D,D-TRANSPEPTIDASE"/>
    <property type="match status" value="1"/>
</dbReference>
<dbReference type="Proteomes" id="UP000184245">
    <property type="component" value="Unassembled WGS sequence"/>
</dbReference>
<evidence type="ECO:0000313" key="14">
    <source>
        <dbReference type="EMBL" id="SHF18558.1"/>
    </source>
</evidence>
<feature type="domain" description="Penicillin-binding protein transpeptidase" evidence="12">
    <location>
        <begin position="622"/>
        <end position="936"/>
    </location>
</feature>
<reference evidence="14 15" key="1">
    <citation type="submission" date="2016-11" db="EMBL/GenBank/DDBJ databases">
        <authorList>
            <person name="Jaros S."/>
            <person name="Januszkiewicz K."/>
            <person name="Wedrychowicz H."/>
        </authorList>
    </citation>
    <scope>NUCLEOTIDE SEQUENCE [LARGE SCALE GENOMIC DNA]</scope>
    <source>
        <strain evidence="14 15">DSM 17459</strain>
    </source>
</reference>
<dbReference type="EMBL" id="FQVI01000015">
    <property type="protein sequence ID" value="SHF18558.1"/>
    <property type="molecule type" value="Genomic_DNA"/>
</dbReference>
<gene>
    <name evidence="14" type="ORF">SAMN02745158_02816</name>
</gene>
<dbReference type="GO" id="GO:0008360">
    <property type="term" value="P:regulation of cell shape"/>
    <property type="evidence" value="ECO:0007669"/>
    <property type="project" value="UniProtKB-KW"/>
</dbReference>
<evidence type="ECO:0000259" key="13">
    <source>
        <dbReference type="Pfam" id="PF03717"/>
    </source>
</evidence>
<dbReference type="InterPro" id="IPR005311">
    <property type="entry name" value="PBP_dimer"/>
</dbReference>
<name>A0A1M4ZKR1_9CLOT</name>
<dbReference type="Pfam" id="PF03717">
    <property type="entry name" value="PBP_dimer"/>
    <property type="match status" value="1"/>
</dbReference>
<dbReference type="AlphaFoldDB" id="A0A1M4ZKR1"/>
<dbReference type="Pfam" id="PF00905">
    <property type="entry name" value="Transpeptidase"/>
    <property type="match status" value="1"/>
</dbReference>
<organism evidence="14 15">
    <name type="scientific">Lactonifactor longoviformis DSM 17459</name>
    <dbReference type="NCBI Taxonomy" id="1122155"/>
    <lineage>
        <taxon>Bacteria</taxon>
        <taxon>Bacillati</taxon>
        <taxon>Bacillota</taxon>
        <taxon>Clostridia</taxon>
        <taxon>Eubacteriales</taxon>
        <taxon>Clostridiaceae</taxon>
        <taxon>Lactonifactor</taxon>
    </lineage>
</organism>
<evidence type="ECO:0000256" key="1">
    <source>
        <dbReference type="ARBA" id="ARBA00004167"/>
    </source>
</evidence>
<evidence type="ECO:0000256" key="10">
    <source>
        <dbReference type="ARBA" id="ARBA00023316"/>
    </source>
</evidence>
<keyword evidence="4" id="KW-1003">Cell membrane</keyword>
<dbReference type="PANTHER" id="PTHR30627:SF2">
    <property type="entry name" value="PEPTIDOGLYCAN D,D-TRANSPEPTIDASE MRDA"/>
    <property type="match status" value="1"/>
</dbReference>
<dbReference type="GO" id="GO:0009252">
    <property type="term" value="P:peptidoglycan biosynthetic process"/>
    <property type="evidence" value="ECO:0007669"/>
    <property type="project" value="UniProtKB-KW"/>
</dbReference>
<sequence length="963" mass="106848">MVKKIKNFLKKISVHRTTVLMIVFAGMFCILIQRLFQLQILSGQEYAENFNLRTTKELTLNATRGNIYDRNGNVLASNKLSYSITLEDNGTYDSTREKNLTLNSVAYEVLQILQANENSIDHDFHIILDENGEYAFDVTGTSLQRFRADVYGHASINDLKKAEEEATPNEIMAYLSGNERFALTDAKKPYTSDELTKFSLPESFTPQETLDIVTIRYALSTNSFRRYVPVTIASNVNENTVAIIMENKDRLQGIDIAQDTIRAYEDSIYFAPIIGYTGKASTEELDELKKESDNYNSTSIIGKTGIEQYMETYLQGTNGSRKVYVDNLGKVLKTDDDSVVDPQSGKDVYLTIDKELQIAAYKVLEQHIAGIVSSMIQNIKDFDRTNVDDTATIPIPIYDVYFALINNSVIDIGHFTEEGASETEQELYARFEEKQASVFESIRQELTGEAPAAYKDLDKEMQEYISYIVNELLMTKTGILSEDAIDKTDATYIAWTTDESISLQEYLTYAASQNWIDISKISTEGAYLDSSEVYQALAAYLEEALAKDTAFSKLLYKYMLQSDTISGRQVCTILYDQGVLSTDDGDYEALISGRLTAYDFMKSKINNLEIKPSQLALDPCSGSLVATDPNTGEILACVTYPGYDNNRLANQMDTAYYNALAADLSQPFYNKATQQRTAPGSTFKIVTAVAGLEEGIITDDFGVDCTGIFNKAGYSIRCWNHGGHGWLGLQSAIKESCNVFFDEVGYRLGLDSEENFSESLGLEKLEQYASLFDLDKNSGIEISEASPQISDKNAVPSYIGQGTHNYTTSQLARYVTTIANSGTSYNISLLDKVTDSDGNVIEDFTPEVQSTIDLKDSEWNTIHAGMRQVVQNNEAFNGMNYSVAGKTGTAQQSKSRPSHGLFIGYAPVEEPQLALAVRIANGYSSANAASVAREVISYKFDLQDEASLLTGTASSYVGTSQTD</sequence>
<feature type="transmembrane region" description="Helical" evidence="11">
    <location>
        <begin position="12"/>
        <end position="36"/>
    </location>
</feature>